<gene>
    <name evidence="1" type="ORF">CCMSSC00406_0007124</name>
</gene>
<sequence length="269" mass="28505">MSFTKVASIHPHVVMAAIPSPTLSPHTKKILYGLQPPSNPPTIADVAKASLALHKVMNSQFHNPTNIPDDDITNLVTYKASVVAAFSGGPLQQALQVALPAALPDALPAALAAAIAAALAPTNDRLQAIEGQLGAIQVQLGAVEGRLGAVEGRLGAVEERLDELQTALGKTRRIVAKDANVLHADEPDALLEVVPFANGDDPTLPPHSLPAITSVRAIGQLTVNDRDKYFDKYRGRRGGQRPNVSERRKEIARAIGVMNYIDVPSDADD</sequence>
<name>A0ACB7IQU0_PLECO</name>
<evidence type="ECO:0000313" key="1">
    <source>
        <dbReference type="EMBL" id="KAG9220181.1"/>
    </source>
</evidence>
<proteinExistence type="predicted"/>
<dbReference type="Proteomes" id="UP000824881">
    <property type="component" value="Unassembled WGS sequence"/>
</dbReference>
<keyword evidence="2" id="KW-1185">Reference proteome</keyword>
<accession>A0ACB7IQU0</accession>
<reference evidence="1 2" key="1">
    <citation type="journal article" date="2021" name="Appl. Environ. Microbiol.">
        <title>Genetic linkage and physical mapping for an oyster mushroom Pleurotus cornucopiae and QTL analysis for the trait cap color.</title>
        <authorList>
            <person name="Zhang Y."/>
            <person name="Gao W."/>
            <person name="Sonnenberg A."/>
            <person name="Chen Q."/>
            <person name="Zhang J."/>
            <person name="Huang C."/>
        </authorList>
    </citation>
    <scope>NUCLEOTIDE SEQUENCE [LARGE SCALE GENOMIC DNA]</scope>
    <source>
        <strain evidence="1">CCMSSC00406</strain>
    </source>
</reference>
<protein>
    <submittedName>
        <fullName evidence="1">Uncharacterized protein</fullName>
    </submittedName>
</protein>
<organism evidence="1 2">
    <name type="scientific">Pleurotus cornucopiae</name>
    <name type="common">Cornucopia mushroom</name>
    <dbReference type="NCBI Taxonomy" id="5321"/>
    <lineage>
        <taxon>Eukaryota</taxon>
        <taxon>Fungi</taxon>
        <taxon>Dikarya</taxon>
        <taxon>Basidiomycota</taxon>
        <taxon>Agaricomycotina</taxon>
        <taxon>Agaricomycetes</taxon>
        <taxon>Agaricomycetidae</taxon>
        <taxon>Agaricales</taxon>
        <taxon>Pleurotineae</taxon>
        <taxon>Pleurotaceae</taxon>
        <taxon>Pleurotus</taxon>
    </lineage>
</organism>
<dbReference type="EMBL" id="WQMT02000008">
    <property type="protein sequence ID" value="KAG9220181.1"/>
    <property type="molecule type" value="Genomic_DNA"/>
</dbReference>
<comment type="caution">
    <text evidence="1">The sequence shown here is derived from an EMBL/GenBank/DDBJ whole genome shotgun (WGS) entry which is preliminary data.</text>
</comment>
<evidence type="ECO:0000313" key="2">
    <source>
        <dbReference type="Proteomes" id="UP000824881"/>
    </source>
</evidence>